<dbReference type="GO" id="GO:0003824">
    <property type="term" value="F:catalytic activity"/>
    <property type="evidence" value="ECO:0007669"/>
    <property type="project" value="InterPro"/>
</dbReference>
<dbReference type="InterPro" id="IPR005000">
    <property type="entry name" value="Aldolase/citrate-lyase_domain"/>
</dbReference>
<evidence type="ECO:0000256" key="5">
    <source>
        <dbReference type="PIRSR" id="PIRSR015582-2"/>
    </source>
</evidence>
<evidence type="ECO:0000256" key="1">
    <source>
        <dbReference type="ARBA" id="ARBA00001946"/>
    </source>
</evidence>
<feature type="binding site" evidence="5">
    <location>
        <position position="212"/>
    </location>
    <ligand>
        <name>Mg(2+)</name>
        <dbReference type="ChEBI" id="CHEBI:18420"/>
    </ligand>
</feature>
<keyword evidence="8" id="KW-1185">Reference proteome</keyword>
<organism evidence="7 8">
    <name type="scientific">Scleroderma citrinum Foug A</name>
    <dbReference type="NCBI Taxonomy" id="1036808"/>
    <lineage>
        <taxon>Eukaryota</taxon>
        <taxon>Fungi</taxon>
        <taxon>Dikarya</taxon>
        <taxon>Basidiomycota</taxon>
        <taxon>Agaricomycotina</taxon>
        <taxon>Agaricomycetes</taxon>
        <taxon>Agaricomycetidae</taxon>
        <taxon>Boletales</taxon>
        <taxon>Sclerodermatineae</taxon>
        <taxon>Sclerodermataceae</taxon>
        <taxon>Scleroderma</taxon>
    </lineage>
</organism>
<dbReference type="Pfam" id="PF03328">
    <property type="entry name" value="HpcH_HpaI"/>
    <property type="match status" value="1"/>
</dbReference>
<evidence type="ECO:0000313" key="8">
    <source>
        <dbReference type="Proteomes" id="UP000053989"/>
    </source>
</evidence>
<reference evidence="7 8" key="1">
    <citation type="submission" date="2014-04" db="EMBL/GenBank/DDBJ databases">
        <authorList>
            <consortium name="DOE Joint Genome Institute"/>
            <person name="Kuo A."/>
            <person name="Kohler A."/>
            <person name="Nagy L.G."/>
            <person name="Floudas D."/>
            <person name="Copeland A."/>
            <person name="Barry K.W."/>
            <person name="Cichocki N."/>
            <person name="Veneault-Fourrey C."/>
            <person name="LaButti K."/>
            <person name="Lindquist E.A."/>
            <person name="Lipzen A."/>
            <person name="Lundell T."/>
            <person name="Morin E."/>
            <person name="Murat C."/>
            <person name="Sun H."/>
            <person name="Tunlid A."/>
            <person name="Henrissat B."/>
            <person name="Grigoriev I.V."/>
            <person name="Hibbett D.S."/>
            <person name="Martin F."/>
            <person name="Nordberg H.P."/>
            <person name="Cantor M.N."/>
            <person name="Hua S.X."/>
        </authorList>
    </citation>
    <scope>NUCLEOTIDE SEQUENCE [LARGE SCALE GENOMIC DNA]</scope>
    <source>
        <strain evidence="7 8">Foug A</strain>
    </source>
</reference>
<keyword evidence="2 5" id="KW-0479">Metal-binding</keyword>
<dbReference type="GO" id="GO:0000287">
    <property type="term" value="F:magnesium ion binding"/>
    <property type="evidence" value="ECO:0007669"/>
    <property type="project" value="TreeGrafter"/>
</dbReference>
<dbReference type="STRING" id="1036808.A0A0C3EFR2"/>
<evidence type="ECO:0000259" key="6">
    <source>
        <dbReference type="Pfam" id="PF03328"/>
    </source>
</evidence>
<feature type="binding site" evidence="5">
    <location>
        <position position="177"/>
    </location>
    <ligand>
        <name>Mg(2+)</name>
        <dbReference type="ChEBI" id="CHEBI:18420"/>
    </ligand>
</feature>
<name>A0A0C3EFR2_9AGAM</name>
<accession>A0A0C3EFR2</accession>
<dbReference type="SUPFAM" id="SSF51621">
    <property type="entry name" value="Phosphoenolpyruvate/pyruvate domain"/>
    <property type="match status" value="1"/>
</dbReference>
<evidence type="ECO:0000256" key="2">
    <source>
        <dbReference type="ARBA" id="ARBA00022723"/>
    </source>
</evidence>
<dbReference type="PANTHER" id="PTHR32308">
    <property type="entry name" value="LYASE BETA SUBUNIT, PUTATIVE (AFU_ORTHOLOGUE AFUA_4G13030)-RELATED"/>
    <property type="match status" value="1"/>
</dbReference>
<dbReference type="Gene3D" id="3.20.20.60">
    <property type="entry name" value="Phosphoenolpyruvate-binding domains"/>
    <property type="match status" value="1"/>
</dbReference>
<dbReference type="Proteomes" id="UP000053989">
    <property type="component" value="Unassembled WGS sequence"/>
</dbReference>
<feature type="domain" description="HpcH/HpaI aldolase/citrate lyase" evidence="6">
    <location>
        <begin position="49"/>
        <end position="280"/>
    </location>
</feature>
<evidence type="ECO:0000313" key="7">
    <source>
        <dbReference type="EMBL" id="KIM66771.1"/>
    </source>
</evidence>
<sequence length="357" mass="39280">MASFPCRVAGLRLGALQQRLTVCTTDLFTPHTCHGRPLSTSSTQALLRRSYLYVPASSDRMLAKSMSLQAPPDVFIYDLEDSVPPSPHDKINARRRLCHFLGHLPRDILHPERVAVRVNDVNTAFFESDVSEVLESPSVGVLVLPKINSVQDLHYVSRVIHRSSTSSSPLRIIASVESARSVWNLREIAEWKSQSGAEHGGKLAALLFAAEDYCADTSVMRSPSRQELLYVRSQIVIAAKASGLDAIDMVCVNYKDPGCLHEECEDGRRLGFNGKQVIHPTQVETVNATFVPTAQEILRAAKILHQMNKAHTSEKGAFGLEMDGGGKEMIDAPMLKQAENTIRLARAAGMEVPEVMV</sequence>
<dbReference type="EMBL" id="KN822015">
    <property type="protein sequence ID" value="KIM66771.1"/>
    <property type="molecule type" value="Genomic_DNA"/>
</dbReference>
<feature type="binding site" evidence="4">
    <location>
        <position position="117"/>
    </location>
    <ligand>
        <name>substrate</name>
    </ligand>
</feature>
<gene>
    <name evidence="7" type="ORF">SCLCIDRAFT_109412</name>
</gene>
<dbReference type="AlphaFoldDB" id="A0A0C3EFR2"/>
<dbReference type="InterPro" id="IPR015813">
    <property type="entry name" value="Pyrv/PenolPyrv_kinase-like_dom"/>
</dbReference>
<dbReference type="PANTHER" id="PTHR32308:SF0">
    <property type="entry name" value="HPCH_HPAI ALDOLASE_CITRATE LYASE DOMAIN-CONTAINING PROTEIN"/>
    <property type="match status" value="1"/>
</dbReference>
<dbReference type="GO" id="GO:0006107">
    <property type="term" value="P:oxaloacetate metabolic process"/>
    <property type="evidence" value="ECO:0007669"/>
    <property type="project" value="TreeGrafter"/>
</dbReference>
<dbReference type="InParanoid" id="A0A0C3EFR2"/>
<dbReference type="InterPro" id="IPR040442">
    <property type="entry name" value="Pyrv_kinase-like_dom_sf"/>
</dbReference>
<evidence type="ECO:0000256" key="4">
    <source>
        <dbReference type="PIRSR" id="PIRSR015582-1"/>
    </source>
</evidence>
<feature type="binding site" evidence="4">
    <location>
        <position position="177"/>
    </location>
    <ligand>
        <name>substrate</name>
    </ligand>
</feature>
<comment type="cofactor">
    <cofactor evidence="1">
        <name>Mg(2+)</name>
        <dbReference type="ChEBI" id="CHEBI:18420"/>
    </cofactor>
</comment>
<keyword evidence="3 5" id="KW-0460">Magnesium</keyword>
<dbReference type="PIRSF" id="PIRSF015582">
    <property type="entry name" value="Cit_lyase_B"/>
    <property type="match status" value="1"/>
</dbReference>
<dbReference type="InterPro" id="IPR011206">
    <property type="entry name" value="Citrate_lyase_beta/mcl1/mcl2"/>
</dbReference>
<reference evidence="8" key="2">
    <citation type="submission" date="2015-01" db="EMBL/GenBank/DDBJ databases">
        <title>Evolutionary Origins and Diversification of the Mycorrhizal Mutualists.</title>
        <authorList>
            <consortium name="DOE Joint Genome Institute"/>
            <consortium name="Mycorrhizal Genomics Consortium"/>
            <person name="Kohler A."/>
            <person name="Kuo A."/>
            <person name="Nagy L.G."/>
            <person name="Floudas D."/>
            <person name="Copeland A."/>
            <person name="Barry K.W."/>
            <person name="Cichocki N."/>
            <person name="Veneault-Fourrey C."/>
            <person name="LaButti K."/>
            <person name="Lindquist E.A."/>
            <person name="Lipzen A."/>
            <person name="Lundell T."/>
            <person name="Morin E."/>
            <person name="Murat C."/>
            <person name="Riley R."/>
            <person name="Ohm R."/>
            <person name="Sun H."/>
            <person name="Tunlid A."/>
            <person name="Henrissat B."/>
            <person name="Grigoriev I.V."/>
            <person name="Hibbett D.S."/>
            <person name="Martin F."/>
        </authorList>
    </citation>
    <scope>NUCLEOTIDE SEQUENCE [LARGE SCALE GENOMIC DNA]</scope>
    <source>
        <strain evidence="8">Foug A</strain>
    </source>
</reference>
<evidence type="ECO:0000256" key="3">
    <source>
        <dbReference type="ARBA" id="ARBA00022842"/>
    </source>
</evidence>
<dbReference type="HOGENOM" id="CLU_044864_1_1_1"/>
<proteinExistence type="predicted"/>
<protein>
    <recommendedName>
        <fullName evidence="6">HpcH/HpaI aldolase/citrate lyase domain-containing protein</fullName>
    </recommendedName>
</protein>
<dbReference type="OrthoDB" id="1773at2759"/>